<comment type="caution">
    <text evidence="1">The sequence shown here is derived from an EMBL/GenBank/DDBJ whole genome shotgun (WGS) entry which is preliminary data.</text>
</comment>
<protein>
    <submittedName>
        <fullName evidence="1">Uncharacterized protein</fullName>
    </submittedName>
</protein>
<keyword evidence="2" id="KW-1185">Reference proteome</keyword>
<evidence type="ECO:0000313" key="2">
    <source>
        <dbReference type="Proteomes" id="UP000240357"/>
    </source>
</evidence>
<name>A0A2T2YMX7_9BACT</name>
<gene>
    <name evidence="1" type="ORF">AHMF7605_26825</name>
</gene>
<accession>A0A2T2YMX7</accession>
<organism evidence="1 2">
    <name type="scientific">Adhaeribacter arboris</name>
    <dbReference type="NCBI Taxonomy" id="2072846"/>
    <lineage>
        <taxon>Bacteria</taxon>
        <taxon>Pseudomonadati</taxon>
        <taxon>Bacteroidota</taxon>
        <taxon>Cytophagia</taxon>
        <taxon>Cytophagales</taxon>
        <taxon>Hymenobacteraceae</taxon>
        <taxon>Adhaeribacter</taxon>
    </lineage>
</organism>
<sequence length="193" mass="22759">MNEKVKVNSFGKKDKFLRITGTTIQFKNKQIQREEITEIIYDVHIIVFYRFSVGRRYYIGLRTPTQQLDLVFKSFFGLSLDYFTELCNRITEEIWEKTTDKIWAENKKLLLAGKAVHVGNCQISKKGMVLTKQQKHIGWENLHYEVLHDRLVINHSADSSIWTNLYFENTWNIDILIALLDWITKDNGLAEMP</sequence>
<dbReference type="Proteomes" id="UP000240357">
    <property type="component" value="Unassembled WGS sequence"/>
</dbReference>
<dbReference type="EMBL" id="PYFT01000001">
    <property type="protein sequence ID" value="PSR56855.1"/>
    <property type="molecule type" value="Genomic_DNA"/>
</dbReference>
<proteinExistence type="predicted"/>
<dbReference type="AlphaFoldDB" id="A0A2T2YMX7"/>
<reference evidence="1 2" key="1">
    <citation type="submission" date="2018-03" db="EMBL/GenBank/DDBJ databases">
        <title>Adhaeribacter sp. HMF7605 Genome sequencing and assembly.</title>
        <authorList>
            <person name="Kang H."/>
            <person name="Kang J."/>
            <person name="Cha I."/>
            <person name="Kim H."/>
            <person name="Joh K."/>
        </authorList>
    </citation>
    <scope>NUCLEOTIDE SEQUENCE [LARGE SCALE GENOMIC DNA]</scope>
    <source>
        <strain evidence="1 2">HMF7605</strain>
    </source>
</reference>
<evidence type="ECO:0000313" key="1">
    <source>
        <dbReference type="EMBL" id="PSR56855.1"/>
    </source>
</evidence>